<dbReference type="PANTHER" id="PTHR37740">
    <property type="entry name" value="OS02G0193500 PROTEIN"/>
    <property type="match status" value="1"/>
</dbReference>
<accession>A0A8D7FSU3</accession>
<protein>
    <submittedName>
        <fullName evidence="2">(wild Malaysian banana) hypothetical protein</fullName>
    </submittedName>
</protein>
<proteinExistence type="predicted"/>
<gene>
    <name evidence="2" type="ORF">GSMUA_15540.1</name>
</gene>
<feature type="region of interest" description="Disordered" evidence="1">
    <location>
        <begin position="39"/>
        <end position="58"/>
    </location>
</feature>
<evidence type="ECO:0000256" key="1">
    <source>
        <dbReference type="SAM" id="MobiDB-lite"/>
    </source>
</evidence>
<name>A0A8D7FSU3_MUSAM</name>
<sequence>MDVYCSSDQRRVLGEKKLPICPASHKMDPREACKVSLSTISDRQTDRSTPDSLCDSSGSSDYYRALGRKYVLLEEESLMQR</sequence>
<reference evidence="2" key="1">
    <citation type="submission" date="2021-03" db="EMBL/GenBank/DDBJ databases">
        <authorList>
            <consortium name="Genoscope - CEA"/>
            <person name="William W."/>
        </authorList>
    </citation>
    <scope>NUCLEOTIDE SEQUENCE</scope>
    <source>
        <strain evidence="2">Doubled-haploid Pahang</strain>
    </source>
</reference>
<dbReference type="AlphaFoldDB" id="A0A8D7FSU3"/>
<dbReference type="EMBL" id="HG996475">
    <property type="protein sequence ID" value="CAG1864074.1"/>
    <property type="molecule type" value="Genomic_DNA"/>
</dbReference>
<dbReference type="PANTHER" id="PTHR37740:SF1">
    <property type="entry name" value="OS02G0193500 PROTEIN"/>
    <property type="match status" value="1"/>
</dbReference>
<organism evidence="2">
    <name type="scientific">Musa acuminata subsp. malaccensis</name>
    <name type="common">Wild banana</name>
    <name type="synonym">Musa malaccensis</name>
    <dbReference type="NCBI Taxonomy" id="214687"/>
    <lineage>
        <taxon>Eukaryota</taxon>
        <taxon>Viridiplantae</taxon>
        <taxon>Streptophyta</taxon>
        <taxon>Embryophyta</taxon>
        <taxon>Tracheophyta</taxon>
        <taxon>Spermatophyta</taxon>
        <taxon>Magnoliopsida</taxon>
        <taxon>Liliopsida</taxon>
        <taxon>Zingiberales</taxon>
        <taxon>Musaceae</taxon>
        <taxon>Musa</taxon>
    </lineage>
</organism>
<evidence type="ECO:0000313" key="2">
    <source>
        <dbReference type="EMBL" id="CAG1864074.1"/>
    </source>
</evidence>